<organism evidence="1 2">
    <name type="scientific">Caulobacter phage CcrRogue</name>
    <dbReference type="NCBI Taxonomy" id="2927986"/>
    <lineage>
        <taxon>Viruses</taxon>
        <taxon>Duplodnaviria</taxon>
        <taxon>Heunggongvirae</taxon>
        <taxon>Uroviricota</taxon>
        <taxon>Caudoviricetes</taxon>
        <taxon>Jeanschmidtviridae</taxon>
        <taxon>Poindextervirus</taxon>
        <taxon>Poindextervirus rogue</taxon>
    </lineage>
</organism>
<accession>K4JP02</accession>
<dbReference type="KEGG" id="vg:13996035"/>
<dbReference type="InterPro" id="IPR056134">
    <property type="entry name" value="DUF7717"/>
</dbReference>
<protein>
    <submittedName>
        <fullName evidence="1">Uncharacterized protein</fullName>
    </submittedName>
</protein>
<gene>
    <name evidence="1" type="ORF">CcrRogue_gp254</name>
</gene>
<dbReference type="Proteomes" id="UP000000461">
    <property type="component" value="Segment"/>
</dbReference>
<keyword evidence="2" id="KW-1185">Reference proteome</keyword>
<name>K4JP02_9CAUD</name>
<dbReference type="OrthoDB" id="27124at10239"/>
<proteinExistence type="predicted"/>
<reference evidence="1 2" key="1">
    <citation type="journal article" date="2012" name="BMC Genomics">
        <title>The Caulobacter crescentus phage phiCbK: genomics of a canonical phage.</title>
        <authorList>
            <person name="Gill J.J."/>
            <person name="Berry J.D."/>
            <person name="Russell W.K."/>
            <person name="Lessor L."/>
            <person name="Escobar Garcia D.A."/>
            <person name="Hernandez D."/>
            <person name="Kane A."/>
            <person name="Keene J."/>
            <person name="Maddox M."/>
            <person name="Martin R."/>
            <person name="Mohan S."/>
            <person name="Thorn A.M."/>
            <person name="Russell D.H."/>
            <person name="Young R."/>
        </authorList>
    </citation>
    <scope>NUCLEOTIDE SEQUENCE [LARGE SCALE GENOMIC DNA]</scope>
</reference>
<dbReference type="EMBL" id="JX100814">
    <property type="protein sequence ID" value="AFU86736.1"/>
    <property type="molecule type" value="Genomic_DNA"/>
</dbReference>
<evidence type="ECO:0000313" key="2">
    <source>
        <dbReference type="Proteomes" id="UP000000461"/>
    </source>
</evidence>
<dbReference type="Pfam" id="PF24835">
    <property type="entry name" value="DUF7717"/>
    <property type="match status" value="1"/>
</dbReference>
<evidence type="ECO:0000313" key="1">
    <source>
        <dbReference type="EMBL" id="AFU86736.1"/>
    </source>
</evidence>
<sequence>MPLYDFPTGPTTMEDVEAFVAGAQAVVNAQMAKTFPNVSPPVLTIEPVRANSQFAKIVASDRAQRSVWAFVRLENGLIYKPSSWKVPAKHARGTIHSAGHGAEYVDWTGPRYIRDMRP</sequence>